<evidence type="ECO:0000256" key="9">
    <source>
        <dbReference type="PROSITE-ProRule" id="PRU00649"/>
    </source>
</evidence>
<feature type="domain" description="TFIIS-type" evidence="11">
    <location>
        <begin position="209"/>
        <end position="249"/>
    </location>
</feature>
<dbReference type="PANTHER" id="PTHR11477:SF0">
    <property type="entry name" value="IP08861P-RELATED"/>
    <property type="match status" value="1"/>
</dbReference>
<dbReference type="Pfam" id="PF07500">
    <property type="entry name" value="TFIIS_M"/>
    <property type="match status" value="1"/>
</dbReference>
<feature type="domain" description="TFIIS N-terminal" evidence="12">
    <location>
        <begin position="1"/>
        <end position="68"/>
    </location>
</feature>
<protein>
    <submittedName>
        <fullName evidence="14">Uncharacterized protein</fullName>
    </submittedName>
</protein>
<evidence type="ECO:0000256" key="1">
    <source>
        <dbReference type="ARBA" id="ARBA00004123"/>
    </source>
</evidence>
<keyword evidence="15" id="KW-1185">Reference proteome</keyword>
<keyword evidence="3" id="KW-0479">Metal-binding</keyword>
<dbReference type="Gene3D" id="2.20.25.10">
    <property type="match status" value="1"/>
</dbReference>
<feature type="compositionally biased region" description="Polar residues" evidence="10">
    <location>
        <begin position="72"/>
        <end position="102"/>
    </location>
</feature>
<dbReference type="SMART" id="SM00440">
    <property type="entry name" value="ZnF_C2C2"/>
    <property type="match status" value="1"/>
</dbReference>
<dbReference type="PANTHER" id="PTHR11477">
    <property type="entry name" value="TRANSCRIPTION FACTOR S-II ZINC FINGER DOMAIN-CONTAINING PROTEIN"/>
    <property type="match status" value="1"/>
</dbReference>
<evidence type="ECO:0000256" key="2">
    <source>
        <dbReference type="ARBA" id="ARBA00009647"/>
    </source>
</evidence>
<dbReference type="GO" id="GO:0006351">
    <property type="term" value="P:DNA-templated transcription"/>
    <property type="evidence" value="ECO:0007669"/>
    <property type="project" value="InterPro"/>
</dbReference>
<evidence type="ECO:0000256" key="4">
    <source>
        <dbReference type="ARBA" id="ARBA00022771"/>
    </source>
</evidence>
<dbReference type="SMART" id="SM00509">
    <property type="entry name" value="TFS2N"/>
    <property type="match status" value="1"/>
</dbReference>
<dbReference type="InterPro" id="IPR003617">
    <property type="entry name" value="TFIIS/CRSP70_N_sub"/>
</dbReference>
<dbReference type="GO" id="GO:0005634">
    <property type="term" value="C:nucleus"/>
    <property type="evidence" value="ECO:0007669"/>
    <property type="project" value="UniProtKB-SubCell"/>
</dbReference>
<dbReference type="InterPro" id="IPR036575">
    <property type="entry name" value="TFIIS_cen_dom_sf"/>
</dbReference>
<comment type="similarity">
    <text evidence="2">Belongs to the TFS-II family.</text>
</comment>
<evidence type="ECO:0000313" key="14">
    <source>
        <dbReference type="EMBL" id="CAF1066273.1"/>
    </source>
</evidence>
<feature type="domain" description="TFIIS central" evidence="13">
    <location>
        <begin position="78"/>
        <end position="217"/>
    </location>
</feature>
<dbReference type="Gene3D" id="1.10.472.30">
    <property type="entry name" value="Transcription elongation factor S-II, central domain"/>
    <property type="match status" value="1"/>
</dbReference>
<dbReference type="SMART" id="SM00510">
    <property type="entry name" value="TFS2M"/>
    <property type="match status" value="1"/>
</dbReference>
<dbReference type="InterPro" id="IPR001222">
    <property type="entry name" value="Znf_TFIIS"/>
</dbReference>
<dbReference type="CDD" id="cd00183">
    <property type="entry name" value="TFIIS_I"/>
    <property type="match status" value="1"/>
</dbReference>
<dbReference type="Gene3D" id="1.20.930.10">
    <property type="entry name" value="Conserved domain common to transcription factors TFIIS, elongin A, CRSP70"/>
    <property type="match status" value="1"/>
</dbReference>
<evidence type="ECO:0000256" key="7">
    <source>
        <dbReference type="ARBA" id="ARBA00025408"/>
    </source>
</evidence>
<comment type="subcellular location">
    <subcellularLocation>
        <location evidence="1 9">Nucleus</location>
    </subcellularLocation>
</comment>
<dbReference type="Proteomes" id="UP000663832">
    <property type="component" value="Unassembled WGS sequence"/>
</dbReference>
<dbReference type="SUPFAM" id="SSF57783">
    <property type="entry name" value="Zinc beta-ribbon"/>
    <property type="match status" value="1"/>
</dbReference>
<dbReference type="GO" id="GO:0008270">
    <property type="term" value="F:zinc ion binding"/>
    <property type="evidence" value="ECO:0007669"/>
    <property type="project" value="UniProtKB-KW"/>
</dbReference>
<keyword evidence="4 8" id="KW-0863">Zinc-finger</keyword>
<dbReference type="InterPro" id="IPR035441">
    <property type="entry name" value="TFIIS/LEDGF_dom_sf"/>
</dbReference>
<dbReference type="GO" id="GO:0003676">
    <property type="term" value="F:nucleic acid binding"/>
    <property type="evidence" value="ECO:0007669"/>
    <property type="project" value="InterPro"/>
</dbReference>
<dbReference type="AlphaFoldDB" id="A0A814LHI7"/>
<comment type="function">
    <text evidence="7">Necessary for efficient RNA polymerase II transcription elongation past template-encoded arresting sites. The arresting sites in DNA have the property of trapping a certain fraction of elongating RNA polymerases that pass through, resulting in locked ternary complexes. Cleavage of the nascent transcript by S-II allows the resumption of elongation from the new 3'-terminus.</text>
</comment>
<keyword evidence="6 9" id="KW-0539">Nucleus</keyword>
<reference evidence="14" key="1">
    <citation type="submission" date="2021-02" db="EMBL/GenBank/DDBJ databases">
        <authorList>
            <person name="Nowell W R."/>
        </authorList>
    </citation>
    <scope>NUCLEOTIDE SEQUENCE</scope>
</reference>
<proteinExistence type="inferred from homology"/>
<dbReference type="EMBL" id="CAJNOM010000109">
    <property type="protein sequence ID" value="CAF1066273.1"/>
    <property type="molecule type" value="Genomic_DNA"/>
</dbReference>
<dbReference type="SUPFAM" id="SSF47676">
    <property type="entry name" value="Conserved domain common to transcription factors TFIIS, elongin A, CRSP70"/>
    <property type="match status" value="1"/>
</dbReference>
<gene>
    <name evidence="14" type="ORF">QVE165_LOCUS18434</name>
</gene>
<evidence type="ECO:0000256" key="3">
    <source>
        <dbReference type="ARBA" id="ARBA00022723"/>
    </source>
</evidence>
<dbReference type="Pfam" id="PF01096">
    <property type="entry name" value="Zn_ribbon_TFIIS"/>
    <property type="match status" value="1"/>
</dbReference>
<accession>A0A814LHI7</accession>
<dbReference type="PROSITE" id="PS51321">
    <property type="entry name" value="TFIIS_CENTRAL"/>
    <property type="match status" value="1"/>
</dbReference>
<dbReference type="Pfam" id="PF08711">
    <property type="entry name" value="Med26"/>
    <property type="match status" value="1"/>
</dbReference>
<evidence type="ECO:0000259" key="13">
    <source>
        <dbReference type="PROSITE" id="PS51321"/>
    </source>
</evidence>
<dbReference type="PROSITE" id="PS51319">
    <property type="entry name" value="TFIIS_N"/>
    <property type="match status" value="1"/>
</dbReference>
<dbReference type="InterPro" id="IPR017923">
    <property type="entry name" value="TFIIS_N"/>
</dbReference>
<dbReference type="OrthoDB" id="44867at2759"/>
<comment type="caution">
    <text evidence="14">The sequence shown here is derived from an EMBL/GenBank/DDBJ whole genome shotgun (WGS) entry which is preliminary data.</text>
</comment>
<organism evidence="14 15">
    <name type="scientific">Adineta steineri</name>
    <dbReference type="NCBI Taxonomy" id="433720"/>
    <lineage>
        <taxon>Eukaryota</taxon>
        <taxon>Metazoa</taxon>
        <taxon>Spiralia</taxon>
        <taxon>Gnathifera</taxon>
        <taxon>Rotifera</taxon>
        <taxon>Eurotatoria</taxon>
        <taxon>Bdelloidea</taxon>
        <taxon>Adinetida</taxon>
        <taxon>Adinetidae</taxon>
        <taxon>Adineta</taxon>
    </lineage>
</organism>
<evidence type="ECO:0000313" key="15">
    <source>
        <dbReference type="Proteomes" id="UP000663832"/>
    </source>
</evidence>
<evidence type="ECO:0000256" key="8">
    <source>
        <dbReference type="PROSITE-ProRule" id="PRU00472"/>
    </source>
</evidence>
<evidence type="ECO:0000256" key="10">
    <source>
        <dbReference type="SAM" id="MobiDB-lite"/>
    </source>
</evidence>
<evidence type="ECO:0000256" key="5">
    <source>
        <dbReference type="ARBA" id="ARBA00022833"/>
    </source>
</evidence>
<evidence type="ECO:0000259" key="12">
    <source>
        <dbReference type="PROSITE" id="PS51319"/>
    </source>
</evidence>
<keyword evidence="5" id="KW-0862">Zinc</keyword>
<sequence>MIKKSKVDDTIARDLLNRLQKSRITLGILRKTGIGRTVNSLRRLIANEDLSTLAKSLLRKWKKLILESSSVSTNSNYNRQQSQETNTNTSKTVEHQSSQTTSDGDKASHIYDKIQLKSRELITADPMEFAARVEDVIFKELKDIGVKYENRVRRRISNLKDLKNLNLRTNVLLRIITLELLAVLTAQEMASDTLEEEEESALNEDIDTDLIQCERNKQNICGYTKPQTHSANEPMSSFVFCKNCGHRCETISIITILNLLNGRIKKLNLENDGSTRSCEWPDDQMTYDEVHNQLLTVYSFTDKKHQTSLYDFEHQPLDVKQFETFADYISKYGLNRNSTVVYLYTSEVMKLTNN</sequence>
<evidence type="ECO:0000256" key="6">
    <source>
        <dbReference type="ARBA" id="ARBA00023242"/>
    </source>
</evidence>
<dbReference type="InterPro" id="IPR003618">
    <property type="entry name" value="TFIIS_cen_dom"/>
</dbReference>
<name>A0A814LHI7_9BILA</name>
<feature type="region of interest" description="Disordered" evidence="10">
    <location>
        <begin position="72"/>
        <end position="106"/>
    </location>
</feature>
<evidence type="ECO:0000259" key="11">
    <source>
        <dbReference type="PROSITE" id="PS51133"/>
    </source>
</evidence>
<dbReference type="SUPFAM" id="SSF46942">
    <property type="entry name" value="Elongation factor TFIIS domain 2"/>
    <property type="match status" value="1"/>
</dbReference>
<dbReference type="PROSITE" id="PS51133">
    <property type="entry name" value="ZF_TFIIS_2"/>
    <property type="match status" value="1"/>
</dbReference>